<sequence>MATYSRPGVYIQEVSLPQSVQLADSSNAVGAMAGLLPKGNNTTPLYVRSWSEFVNTFGGLNDSYPLTWAAYNFYANGGRDLYVRRVTGTGAIPATTSVLNLASASVTITATITAAAVPASSLILFTAANGLSAGQSVTVTGLGTSGSITLTSAVASGTAGSTTVTFAPAPAGLPVGSVVTVSGITGITAGTMNTTFYVNSVNGTTNFVATAATPATITGTAVVSSATVTYASGYNISGTVSATGLSSSQFNLAITPATGQFLPTVALSAQTGTATAVVTAQSVFTVNAINPGTWGNKYSIQVVPAGQVTRFGLNVYSTTGTTSTLVESFTDLSMDSTDKYYFYSVINTSSTTINISSTGINTALFPYTQSTLATTLAGGADGTTPLVRSDYSSAWTSFDSINNPLVIYAADAPYAATSTLTSQIHGDAINYAATRDDAFVIIDTPSGMSVSSAQAQITSTYAIASASTTGNIAAAYYPWVNIPDGNKIPGAVRLQAPGAAMVGQFLATDSSRGVFKSPAGLNNKIALAVSTDHLFTNTELDSLNTGTDPINAIRQVPGAGIVVMGARTLDNTANNRYINIRRSLIFIEKQIKDLSSFALFENNDSRLWGQLRTAINTFLLNYWSTGGLRGNSPTEAYYVKCDATTTSFADLQAGRVNIEVGVALEYPTEFVVIKLGQLTGNASA</sequence>
<proteinExistence type="inferred from homology"/>
<keyword evidence="7" id="KW-1160">Virus entry into host cell</keyword>
<gene>
    <name evidence="9" type="ORF">UFOVP27_91</name>
</gene>
<dbReference type="InterPro" id="IPR020287">
    <property type="entry name" value="Tail_sheath_C"/>
</dbReference>
<keyword evidence="5" id="KW-1229">Viral tail sheath protein</keyword>
<evidence type="ECO:0000256" key="2">
    <source>
        <dbReference type="ARBA" id="ARBA00022595"/>
    </source>
</evidence>
<reference evidence="9" key="1">
    <citation type="submission" date="2020-04" db="EMBL/GenBank/DDBJ databases">
        <authorList>
            <person name="Chiriac C."/>
            <person name="Salcher M."/>
            <person name="Ghai R."/>
            <person name="Kavagutti S V."/>
        </authorList>
    </citation>
    <scope>NUCLEOTIDE SEQUENCE</scope>
</reference>
<keyword evidence="4" id="KW-1242">Viral contractile tail ejection system</keyword>
<evidence type="ECO:0000256" key="3">
    <source>
        <dbReference type="ARBA" id="ARBA00022732"/>
    </source>
</evidence>
<comment type="similarity">
    <text evidence="1">Belongs to the myoviridae tail sheath protein family.</text>
</comment>
<evidence type="ECO:0000256" key="6">
    <source>
        <dbReference type="ARBA" id="ARBA00023009"/>
    </source>
</evidence>
<accession>A0A6J5KM14</accession>
<evidence type="ECO:0000256" key="1">
    <source>
        <dbReference type="ARBA" id="ARBA00008005"/>
    </source>
</evidence>
<evidence type="ECO:0000256" key="4">
    <source>
        <dbReference type="ARBA" id="ARBA00022766"/>
    </source>
</evidence>
<evidence type="ECO:0000259" key="8">
    <source>
        <dbReference type="Pfam" id="PF17482"/>
    </source>
</evidence>
<dbReference type="Gene3D" id="3.40.50.11780">
    <property type="match status" value="2"/>
</dbReference>
<dbReference type="InterPro" id="IPR052042">
    <property type="entry name" value="Tail_sheath_structural"/>
</dbReference>
<dbReference type="PANTHER" id="PTHR35861">
    <property type="match status" value="1"/>
</dbReference>
<protein>
    <submittedName>
        <fullName evidence="9">Tail sheath protein</fullName>
    </submittedName>
</protein>
<keyword evidence="5" id="KW-0946">Virion</keyword>
<dbReference type="GO" id="GO:0099000">
    <property type="term" value="P:symbiont genome ejection through host cell envelope, contractile tail mechanism"/>
    <property type="evidence" value="ECO:0007669"/>
    <property type="project" value="UniProtKB-KW"/>
</dbReference>
<dbReference type="GO" id="GO:0098027">
    <property type="term" value="C:virus tail, sheath"/>
    <property type="evidence" value="ECO:0007669"/>
    <property type="project" value="UniProtKB-KW"/>
</dbReference>
<dbReference type="Pfam" id="PF17482">
    <property type="entry name" value="Phage_sheath_1C"/>
    <property type="match status" value="1"/>
</dbReference>
<evidence type="ECO:0000313" key="9">
    <source>
        <dbReference type="EMBL" id="CAB4122182.1"/>
    </source>
</evidence>
<keyword evidence="3" id="KW-1227">Viral tail protein</keyword>
<dbReference type="EMBL" id="LR796157">
    <property type="protein sequence ID" value="CAB4122182.1"/>
    <property type="molecule type" value="Genomic_DNA"/>
</dbReference>
<feature type="domain" description="Tail sheath protein C-terminal" evidence="8">
    <location>
        <begin position="575"/>
        <end position="671"/>
    </location>
</feature>
<keyword evidence="6" id="KW-1171">Viral genome ejection through host cell envelope</keyword>
<organism evidence="9">
    <name type="scientific">uncultured Caudovirales phage</name>
    <dbReference type="NCBI Taxonomy" id="2100421"/>
    <lineage>
        <taxon>Viruses</taxon>
        <taxon>Duplodnaviria</taxon>
        <taxon>Heunggongvirae</taxon>
        <taxon>Uroviricota</taxon>
        <taxon>Caudoviricetes</taxon>
        <taxon>Peduoviridae</taxon>
        <taxon>Maltschvirus</taxon>
        <taxon>Maltschvirus maltsch</taxon>
    </lineage>
</organism>
<keyword evidence="2" id="KW-1162">Viral penetration into host cytoplasm</keyword>
<evidence type="ECO:0000256" key="5">
    <source>
        <dbReference type="ARBA" id="ARBA00023003"/>
    </source>
</evidence>
<dbReference type="PANTHER" id="PTHR35861:SF1">
    <property type="entry name" value="PHAGE TAIL SHEATH PROTEIN"/>
    <property type="match status" value="1"/>
</dbReference>
<evidence type="ECO:0000256" key="7">
    <source>
        <dbReference type="ARBA" id="ARBA00023296"/>
    </source>
</evidence>
<name>A0A6J5KM14_9CAUD</name>